<feature type="region of interest" description="Disordered" evidence="1">
    <location>
        <begin position="119"/>
        <end position="162"/>
    </location>
</feature>
<evidence type="ECO:0000313" key="3">
    <source>
        <dbReference type="EMBL" id="GJE94681.1"/>
    </source>
</evidence>
<evidence type="ECO:0000313" key="4">
    <source>
        <dbReference type="Proteomes" id="UP000703269"/>
    </source>
</evidence>
<sequence>MFTWMKTYRQLREARRLHMSLSLSTCLFRDGTIYFLAILILQILRLFFSMTAMTGSSAINTLILTLPQILIQRFLMNLRHISQPVELVSSSGAGADMPSFVRFGVPSNRIGNIGECLADSPRDDWSEEYMDDTENDDSPAQDGAAQASPLLRDQSLHREDSV</sequence>
<protein>
    <submittedName>
        <fullName evidence="3">Uncharacterized protein</fullName>
    </submittedName>
</protein>
<organism evidence="3 4">
    <name type="scientific">Phanerochaete sordida</name>
    <dbReference type="NCBI Taxonomy" id="48140"/>
    <lineage>
        <taxon>Eukaryota</taxon>
        <taxon>Fungi</taxon>
        <taxon>Dikarya</taxon>
        <taxon>Basidiomycota</taxon>
        <taxon>Agaricomycotina</taxon>
        <taxon>Agaricomycetes</taxon>
        <taxon>Polyporales</taxon>
        <taxon>Phanerochaetaceae</taxon>
        <taxon>Phanerochaete</taxon>
    </lineage>
</organism>
<gene>
    <name evidence="3" type="ORF">PsYK624_108520</name>
</gene>
<evidence type="ECO:0000256" key="1">
    <source>
        <dbReference type="SAM" id="MobiDB-lite"/>
    </source>
</evidence>
<accession>A0A9P3GH32</accession>
<proteinExistence type="predicted"/>
<keyword evidence="2" id="KW-1133">Transmembrane helix</keyword>
<dbReference type="OrthoDB" id="2753188at2759"/>
<feature type="transmembrane region" description="Helical" evidence="2">
    <location>
        <begin position="21"/>
        <end position="44"/>
    </location>
</feature>
<reference evidence="3 4" key="1">
    <citation type="submission" date="2021-08" db="EMBL/GenBank/DDBJ databases">
        <title>Draft Genome Sequence of Phanerochaete sordida strain YK-624.</title>
        <authorList>
            <person name="Mori T."/>
            <person name="Dohra H."/>
            <person name="Suzuki T."/>
            <person name="Kawagishi H."/>
            <person name="Hirai H."/>
        </authorList>
    </citation>
    <scope>NUCLEOTIDE SEQUENCE [LARGE SCALE GENOMIC DNA]</scope>
    <source>
        <strain evidence="3 4">YK-624</strain>
    </source>
</reference>
<evidence type="ECO:0000256" key="2">
    <source>
        <dbReference type="SAM" id="Phobius"/>
    </source>
</evidence>
<dbReference type="Proteomes" id="UP000703269">
    <property type="component" value="Unassembled WGS sequence"/>
</dbReference>
<keyword evidence="4" id="KW-1185">Reference proteome</keyword>
<feature type="compositionally biased region" description="Acidic residues" evidence="1">
    <location>
        <begin position="125"/>
        <end position="139"/>
    </location>
</feature>
<comment type="caution">
    <text evidence="3">The sequence shown here is derived from an EMBL/GenBank/DDBJ whole genome shotgun (WGS) entry which is preliminary data.</text>
</comment>
<keyword evidence="2" id="KW-0812">Transmembrane</keyword>
<name>A0A9P3GH32_9APHY</name>
<keyword evidence="2" id="KW-0472">Membrane</keyword>
<dbReference type="EMBL" id="BPQB01000042">
    <property type="protein sequence ID" value="GJE94681.1"/>
    <property type="molecule type" value="Genomic_DNA"/>
</dbReference>
<dbReference type="AlphaFoldDB" id="A0A9P3GH32"/>